<dbReference type="Proteomes" id="UP001177021">
    <property type="component" value="Unassembled WGS sequence"/>
</dbReference>
<name>A0ACB0J9A9_TRIPR</name>
<proteinExistence type="predicted"/>
<protein>
    <submittedName>
        <fullName evidence="1">Uncharacterized protein</fullName>
    </submittedName>
</protein>
<organism evidence="1 2">
    <name type="scientific">Trifolium pratense</name>
    <name type="common">Red clover</name>
    <dbReference type="NCBI Taxonomy" id="57577"/>
    <lineage>
        <taxon>Eukaryota</taxon>
        <taxon>Viridiplantae</taxon>
        <taxon>Streptophyta</taxon>
        <taxon>Embryophyta</taxon>
        <taxon>Tracheophyta</taxon>
        <taxon>Spermatophyta</taxon>
        <taxon>Magnoliopsida</taxon>
        <taxon>eudicotyledons</taxon>
        <taxon>Gunneridae</taxon>
        <taxon>Pentapetalae</taxon>
        <taxon>rosids</taxon>
        <taxon>fabids</taxon>
        <taxon>Fabales</taxon>
        <taxon>Fabaceae</taxon>
        <taxon>Papilionoideae</taxon>
        <taxon>50 kb inversion clade</taxon>
        <taxon>NPAAA clade</taxon>
        <taxon>Hologalegina</taxon>
        <taxon>IRL clade</taxon>
        <taxon>Trifolieae</taxon>
        <taxon>Trifolium</taxon>
    </lineage>
</organism>
<evidence type="ECO:0000313" key="1">
    <source>
        <dbReference type="EMBL" id="CAJ2640745.1"/>
    </source>
</evidence>
<accession>A0ACB0J9A9</accession>
<keyword evidence="2" id="KW-1185">Reference proteome</keyword>
<dbReference type="EMBL" id="CASHSV030000024">
    <property type="protein sequence ID" value="CAJ2640745.1"/>
    <property type="molecule type" value="Genomic_DNA"/>
</dbReference>
<sequence>MLICSDLKGIMSALHLIRDKEQKDEHKNEETISRFKLIAMKNVDCRYTNLMAAAPIPCKGIVDCPPSWVRKYKCINNRCVF</sequence>
<reference evidence="1" key="1">
    <citation type="submission" date="2023-10" db="EMBL/GenBank/DDBJ databases">
        <authorList>
            <person name="Rodriguez Cubillos JULIANA M."/>
            <person name="De Vega J."/>
        </authorList>
    </citation>
    <scope>NUCLEOTIDE SEQUENCE</scope>
</reference>
<gene>
    <name evidence="1" type="ORF">MILVUS5_LOCUS10542</name>
</gene>
<evidence type="ECO:0000313" key="2">
    <source>
        <dbReference type="Proteomes" id="UP001177021"/>
    </source>
</evidence>
<comment type="caution">
    <text evidence="1">The sequence shown here is derived from an EMBL/GenBank/DDBJ whole genome shotgun (WGS) entry which is preliminary data.</text>
</comment>